<evidence type="ECO:0000256" key="5">
    <source>
        <dbReference type="ARBA" id="ARBA00023136"/>
    </source>
</evidence>
<keyword evidence="8" id="KW-1003">Cell membrane</keyword>
<keyword evidence="2 8" id="KW-0812">Transmembrane</keyword>
<feature type="topological domain" description="Extracellular" evidence="8">
    <location>
        <begin position="1"/>
        <end position="2"/>
    </location>
</feature>
<dbReference type="GO" id="GO:0000917">
    <property type="term" value="P:division septum assembly"/>
    <property type="evidence" value="ECO:0007669"/>
    <property type="project" value="UniProtKB-KW"/>
</dbReference>
<dbReference type="NCBIfam" id="NF003413">
    <property type="entry name" value="PRK04778.1-7"/>
    <property type="match status" value="1"/>
</dbReference>
<evidence type="ECO:0000256" key="7">
    <source>
        <dbReference type="ARBA" id="ARBA00023306"/>
    </source>
</evidence>
<evidence type="ECO:0000313" key="9">
    <source>
        <dbReference type="EMBL" id="OCA92238.1"/>
    </source>
</evidence>
<keyword evidence="4 8" id="KW-0175">Coiled coil</keyword>
<keyword evidence="1 8" id="KW-0132">Cell division</keyword>
<dbReference type="GO" id="GO:0005940">
    <property type="term" value="C:septin ring"/>
    <property type="evidence" value="ECO:0007669"/>
    <property type="project" value="InterPro"/>
</dbReference>
<evidence type="ECO:0000256" key="3">
    <source>
        <dbReference type="ARBA" id="ARBA00022989"/>
    </source>
</evidence>
<dbReference type="GO" id="GO:0000921">
    <property type="term" value="P:septin ring assembly"/>
    <property type="evidence" value="ECO:0007669"/>
    <property type="project" value="InterPro"/>
</dbReference>
<comment type="caution">
    <text evidence="9">The sequence shown here is derived from an EMBL/GenBank/DDBJ whole genome shotgun (WGS) entry which is preliminary data.</text>
</comment>
<feature type="coiled-coil region" evidence="8">
    <location>
        <begin position="310"/>
        <end position="344"/>
    </location>
</feature>
<comment type="subcellular location">
    <subcellularLocation>
        <location evidence="8">Cell membrane</location>
        <topology evidence="8">Single-pass membrane protein</topology>
    </subcellularLocation>
    <text evidence="8">Colocalized with FtsZ to the nascent septal site.</text>
</comment>
<dbReference type="HAMAP" id="MF_00728">
    <property type="entry name" value="EzrA"/>
    <property type="match status" value="1"/>
</dbReference>
<evidence type="ECO:0000256" key="1">
    <source>
        <dbReference type="ARBA" id="ARBA00022618"/>
    </source>
</evidence>
<protein>
    <recommendedName>
        <fullName evidence="8">Septation ring formation regulator EzrA</fullName>
    </recommendedName>
</protein>
<dbReference type="InterPro" id="IPR010379">
    <property type="entry name" value="EzrA"/>
</dbReference>
<evidence type="ECO:0000256" key="2">
    <source>
        <dbReference type="ARBA" id="ARBA00022692"/>
    </source>
</evidence>
<proteinExistence type="inferred from homology"/>
<comment type="function">
    <text evidence="8">Negative regulator of FtsZ ring formation; modulates the frequency and position of FtsZ ring formation. Inhibits FtsZ ring formation at polar sites. Interacts either with FtsZ or with one of its binding partners to promote depolymerization.</text>
</comment>
<dbReference type="RefSeq" id="WP_065408769.1">
    <property type="nucleotide sequence ID" value="NZ_MAYT01000001.1"/>
</dbReference>
<keyword evidence="5 8" id="KW-0472">Membrane</keyword>
<name>A0A1B9B824_9BACI</name>
<evidence type="ECO:0000256" key="8">
    <source>
        <dbReference type="HAMAP-Rule" id="MF_00728"/>
    </source>
</evidence>
<feature type="topological domain" description="Cytoplasmic" evidence="8">
    <location>
        <begin position="22"/>
        <end position="562"/>
    </location>
</feature>
<keyword evidence="6 8" id="KW-0717">Septation</keyword>
<comment type="similarity">
    <text evidence="8">Belongs to the EzrA family.</text>
</comment>
<feature type="coiled-coil region" evidence="8">
    <location>
        <begin position="98"/>
        <end position="185"/>
    </location>
</feature>
<evidence type="ECO:0000256" key="4">
    <source>
        <dbReference type="ARBA" id="ARBA00023054"/>
    </source>
</evidence>
<keyword evidence="7 8" id="KW-0131">Cell cycle</keyword>
<dbReference type="Pfam" id="PF06160">
    <property type="entry name" value="EzrA"/>
    <property type="match status" value="1"/>
</dbReference>
<evidence type="ECO:0000256" key="6">
    <source>
        <dbReference type="ARBA" id="ARBA00023210"/>
    </source>
</evidence>
<dbReference type="GO" id="GO:0005886">
    <property type="term" value="C:plasma membrane"/>
    <property type="evidence" value="ECO:0007669"/>
    <property type="project" value="UniProtKB-SubCell"/>
</dbReference>
<keyword evidence="10" id="KW-1185">Reference proteome</keyword>
<dbReference type="AlphaFoldDB" id="A0A1B9B824"/>
<dbReference type="EMBL" id="MAYT01000001">
    <property type="protein sequence ID" value="OCA92238.1"/>
    <property type="molecule type" value="Genomic_DNA"/>
</dbReference>
<sequence>MKFIIAAILIAAILSVIAYFNRKKIYKDINELEKRKVEIMNRPVTDELTKVKRLNMTGQTEEMFDRWRQTWDEVLGVDLADVEEKLFEAEERADQFRFGKSKEINESIENRLEEAEQKVNGILTELNDLIGSEESNRKESEELKEKRRAARKQLLAHRHTFGKAASLLEIQLDALSSEFDKFEELTNEGNYLAAREIILKLTHDMDTILHKMEVIPVLMAETTNLLPAQLAEIESGYKEMTQNGYLLDHLQLEKEVASLRKQLSLYKDFIVKTETSEVEAGIQEVKDNIEFFYELLEKEVDAKHFIVKNEQATRDQLENIRNANEELQTETEHVRQSYQLAKEEWIVPRKLEEDIFRLIKRYDLLETKITQQNTAYSFLHDELQELKAQLEELQKEQESFGRFLKTLRKDEMAARESLAELRKKINEIFRMVNKSNMPGVPEFYQSLTEETTGRIGDVVQALNEKPLNMKAVQEKLGEAVSSVSNLERKTVEVIEQAELAERIIQYGNRYKRSHPMIGDQLSEAERAFRNYDYRSALEEAATAIDKVDPKGLKQLEDMMNKK</sequence>
<gene>
    <name evidence="8" type="primary">ezrA</name>
    <name evidence="9" type="ORF">A8F95_00475</name>
</gene>
<organism evidence="9 10">
    <name type="scientific">Pseudobacillus wudalianchiensis</name>
    <dbReference type="NCBI Taxonomy" id="1743143"/>
    <lineage>
        <taxon>Bacteria</taxon>
        <taxon>Bacillati</taxon>
        <taxon>Bacillota</taxon>
        <taxon>Bacilli</taxon>
        <taxon>Bacillales</taxon>
        <taxon>Bacillaceae</taxon>
        <taxon>Pseudobacillus</taxon>
    </lineage>
</organism>
<feature type="coiled-coil region" evidence="8">
    <location>
        <begin position="369"/>
        <end position="424"/>
    </location>
</feature>
<keyword evidence="3 8" id="KW-1133">Transmembrane helix</keyword>
<evidence type="ECO:0000313" key="10">
    <source>
        <dbReference type="Proteomes" id="UP000092578"/>
    </source>
</evidence>
<dbReference type="Proteomes" id="UP000092578">
    <property type="component" value="Unassembled WGS sequence"/>
</dbReference>
<reference evidence="10" key="1">
    <citation type="submission" date="2016-05" db="EMBL/GenBank/DDBJ databases">
        <authorList>
            <person name="Liu B."/>
            <person name="Wang J."/>
            <person name="Zhu Y."/>
            <person name="Liu G."/>
            <person name="Chen Q."/>
            <person name="Chen Z."/>
            <person name="Lan J."/>
            <person name="Che J."/>
            <person name="Ge C."/>
            <person name="Shi H."/>
            <person name="Pan Z."/>
            <person name="Liu X."/>
        </authorList>
    </citation>
    <scope>NUCLEOTIDE SEQUENCE [LARGE SCALE GENOMIC DNA]</scope>
    <source>
        <strain evidence="10">FJAT-27215</strain>
    </source>
</reference>
<accession>A0A1B9B824</accession>